<evidence type="ECO:0000256" key="10">
    <source>
        <dbReference type="ARBA" id="ARBA00022989"/>
    </source>
</evidence>
<protein>
    <submittedName>
        <fullName evidence="17">Formate dehydrogenase subunit gamma</fullName>
        <ecNumber evidence="17">1.17.1.9</ecNumber>
    </submittedName>
</protein>
<evidence type="ECO:0000313" key="18">
    <source>
        <dbReference type="Proteomes" id="UP001596101"/>
    </source>
</evidence>
<dbReference type="PANTHER" id="PTHR30074:SF6">
    <property type="entry name" value="FORMATE DEHYDROGENASE GAMMA SUBUNIT"/>
    <property type="match status" value="1"/>
</dbReference>
<dbReference type="SUPFAM" id="SSF81342">
    <property type="entry name" value="Transmembrane di-heme cytochromes"/>
    <property type="match status" value="1"/>
</dbReference>
<evidence type="ECO:0000256" key="12">
    <source>
        <dbReference type="ARBA" id="ARBA00023136"/>
    </source>
</evidence>
<dbReference type="EC" id="1.17.1.9" evidence="17"/>
<comment type="caution">
    <text evidence="17">The sequence shown here is derived from an EMBL/GenBank/DDBJ whole genome shotgun (WGS) entry which is preliminary data.</text>
</comment>
<feature type="transmembrane region" description="Helical" evidence="14">
    <location>
        <begin position="102"/>
        <end position="121"/>
    </location>
</feature>
<reference evidence="18" key="1">
    <citation type="journal article" date="2019" name="Int. J. Syst. Evol. Microbiol.">
        <title>The Global Catalogue of Microorganisms (GCM) 10K type strain sequencing project: providing services to taxonomists for standard genome sequencing and annotation.</title>
        <authorList>
            <consortium name="The Broad Institute Genomics Platform"/>
            <consortium name="The Broad Institute Genome Sequencing Center for Infectious Disease"/>
            <person name="Wu L."/>
            <person name="Ma J."/>
        </authorList>
    </citation>
    <scope>NUCLEOTIDE SEQUENCE [LARGE SCALE GENOMIC DNA]</scope>
    <source>
        <strain evidence="18">CCUG 43111</strain>
    </source>
</reference>
<sequence>MRAHFTALRAVLALMCALLSFSLMAPSWAGVPNKDAKPAYAEEQTMLQVEGDSSVREPGLGDAASGRVHVDRHYLGQYGSTEANVIVQRGGNTWRLLRNGPIALITGTVLLVVPFLIFVFWRAFRPAALEPSPTGRRIQRFTGWERHVHWATAYTFIALAITGIIIMFGKKILLPWMGHTVFSWIAIISKYVHNVVGPLFILCSILMFFTFLRRNFFNRIDWQWVKSGGGLVNQKHVPAGFFNAGEKTWFWGGVVMLGLVMSITGLILDFVTFGQTRYVLQMANYLHIIGATLYMVGAMGHIYLGTLGSPGAYQAMREGSVDENWAKTHHALWYEEAKSGAAPGSTNQRPGTVPPSAPRPGPAH</sequence>
<evidence type="ECO:0000256" key="13">
    <source>
        <dbReference type="SAM" id="MobiDB-lite"/>
    </source>
</evidence>
<keyword evidence="9" id="KW-0249">Electron transport</keyword>
<evidence type="ECO:0000256" key="6">
    <source>
        <dbReference type="ARBA" id="ARBA00022617"/>
    </source>
</evidence>
<evidence type="ECO:0000256" key="14">
    <source>
        <dbReference type="SAM" id="Phobius"/>
    </source>
</evidence>
<keyword evidence="17" id="KW-0560">Oxidoreductase</keyword>
<evidence type="ECO:0000256" key="11">
    <source>
        <dbReference type="ARBA" id="ARBA00023004"/>
    </source>
</evidence>
<feature type="transmembrane region" description="Helical" evidence="14">
    <location>
        <begin position="181"/>
        <end position="209"/>
    </location>
</feature>
<evidence type="ECO:0000256" key="3">
    <source>
        <dbReference type="ARBA" id="ARBA00010747"/>
    </source>
</evidence>
<organism evidence="17 18">
    <name type="scientific">Massilia suwonensis</name>
    <dbReference type="NCBI Taxonomy" id="648895"/>
    <lineage>
        <taxon>Bacteria</taxon>
        <taxon>Pseudomonadati</taxon>
        <taxon>Pseudomonadota</taxon>
        <taxon>Betaproteobacteria</taxon>
        <taxon>Burkholderiales</taxon>
        <taxon>Oxalobacteraceae</taxon>
        <taxon>Telluria group</taxon>
        <taxon>Massilia</taxon>
    </lineage>
</organism>
<evidence type="ECO:0000256" key="4">
    <source>
        <dbReference type="ARBA" id="ARBA00022448"/>
    </source>
</evidence>
<dbReference type="Proteomes" id="UP001596101">
    <property type="component" value="Unassembled WGS sequence"/>
</dbReference>
<dbReference type="InterPro" id="IPR011577">
    <property type="entry name" value="Cyt_b561_bac/Ni-Hgenase"/>
</dbReference>
<feature type="transmembrane region" description="Helical" evidence="14">
    <location>
        <begin position="148"/>
        <end position="169"/>
    </location>
</feature>
<keyword evidence="6" id="KW-0349">Heme</keyword>
<keyword evidence="7 14" id="KW-0812">Transmembrane</keyword>
<feature type="domain" description="Cytochrome b561 bacterial/Ni-hydrogenase" evidence="16">
    <location>
        <begin position="140"/>
        <end position="316"/>
    </location>
</feature>
<keyword evidence="12 14" id="KW-0472">Membrane</keyword>
<keyword evidence="15" id="KW-0732">Signal</keyword>
<dbReference type="GO" id="GO:0008863">
    <property type="term" value="F:formate dehydrogenase (NAD+) activity"/>
    <property type="evidence" value="ECO:0007669"/>
    <property type="project" value="UniProtKB-EC"/>
</dbReference>
<dbReference type="InterPro" id="IPR051817">
    <property type="entry name" value="FDH_cytochrome_b556_subunit"/>
</dbReference>
<feature type="signal peptide" evidence="15">
    <location>
        <begin position="1"/>
        <end position="25"/>
    </location>
</feature>
<evidence type="ECO:0000256" key="1">
    <source>
        <dbReference type="ARBA" id="ARBA00001971"/>
    </source>
</evidence>
<feature type="compositionally biased region" description="Pro residues" evidence="13">
    <location>
        <begin position="352"/>
        <end position="364"/>
    </location>
</feature>
<name>A0ABW0MMA7_9BURK</name>
<comment type="cofactor">
    <cofactor evidence="1">
        <name>heme</name>
        <dbReference type="ChEBI" id="CHEBI:30413"/>
    </cofactor>
</comment>
<keyword evidence="10 14" id="KW-1133">Transmembrane helix</keyword>
<dbReference type="InterPro" id="IPR006471">
    <property type="entry name" value="Formate_DH_gsu"/>
</dbReference>
<dbReference type="PANTHER" id="PTHR30074">
    <property type="entry name" value="FORMATE DEHYDROGENASE, NITRATE-INDUCIBLE, CYTOCHROME B556 FDN SUBUNIT"/>
    <property type="match status" value="1"/>
</dbReference>
<keyword evidence="8" id="KW-0479">Metal-binding</keyword>
<comment type="similarity">
    <text evidence="3">Belongs to the formate dehydrogenase gamma subunit family.</text>
</comment>
<evidence type="ECO:0000259" key="16">
    <source>
        <dbReference type="Pfam" id="PF01292"/>
    </source>
</evidence>
<dbReference type="RefSeq" id="WP_379755779.1">
    <property type="nucleotide sequence ID" value="NZ_JBHSMR010000013.1"/>
</dbReference>
<dbReference type="Pfam" id="PF01292">
    <property type="entry name" value="Ni_hydr_CYTB"/>
    <property type="match status" value="1"/>
</dbReference>
<evidence type="ECO:0000256" key="2">
    <source>
        <dbReference type="ARBA" id="ARBA00004651"/>
    </source>
</evidence>
<keyword evidence="11" id="KW-0408">Iron</keyword>
<dbReference type="NCBIfam" id="TIGR01583">
    <property type="entry name" value="formate-DH-gamm"/>
    <property type="match status" value="1"/>
</dbReference>
<evidence type="ECO:0000313" key="17">
    <source>
        <dbReference type="EMBL" id="MFC5479028.1"/>
    </source>
</evidence>
<keyword evidence="5" id="KW-1003">Cell membrane</keyword>
<feature type="chain" id="PRO_5046085635" evidence="15">
    <location>
        <begin position="26"/>
        <end position="364"/>
    </location>
</feature>
<dbReference type="Gene3D" id="1.20.950.20">
    <property type="entry name" value="Transmembrane di-heme cytochromes, Chain C"/>
    <property type="match status" value="1"/>
</dbReference>
<evidence type="ECO:0000256" key="15">
    <source>
        <dbReference type="SAM" id="SignalP"/>
    </source>
</evidence>
<gene>
    <name evidence="17" type="ORF">ACFPQ5_12540</name>
</gene>
<evidence type="ECO:0000256" key="8">
    <source>
        <dbReference type="ARBA" id="ARBA00022723"/>
    </source>
</evidence>
<feature type="region of interest" description="Disordered" evidence="13">
    <location>
        <begin position="340"/>
        <end position="364"/>
    </location>
</feature>
<feature type="transmembrane region" description="Helical" evidence="14">
    <location>
        <begin position="285"/>
        <end position="307"/>
    </location>
</feature>
<keyword evidence="18" id="KW-1185">Reference proteome</keyword>
<evidence type="ECO:0000256" key="5">
    <source>
        <dbReference type="ARBA" id="ARBA00022475"/>
    </source>
</evidence>
<evidence type="ECO:0000256" key="9">
    <source>
        <dbReference type="ARBA" id="ARBA00022982"/>
    </source>
</evidence>
<accession>A0ABW0MMA7</accession>
<dbReference type="InterPro" id="IPR016174">
    <property type="entry name" value="Di-haem_cyt_TM"/>
</dbReference>
<dbReference type="EMBL" id="JBHSMR010000013">
    <property type="protein sequence ID" value="MFC5479028.1"/>
    <property type="molecule type" value="Genomic_DNA"/>
</dbReference>
<feature type="transmembrane region" description="Helical" evidence="14">
    <location>
        <begin position="249"/>
        <end position="273"/>
    </location>
</feature>
<proteinExistence type="inferred from homology"/>
<comment type="subcellular location">
    <subcellularLocation>
        <location evidence="2">Cell membrane</location>
        <topology evidence="2">Multi-pass membrane protein</topology>
    </subcellularLocation>
</comment>
<keyword evidence="4" id="KW-0813">Transport</keyword>
<evidence type="ECO:0000256" key="7">
    <source>
        <dbReference type="ARBA" id="ARBA00022692"/>
    </source>
</evidence>